<proteinExistence type="predicted"/>
<sequence length="71" mass="8302">MKIFWRIFMRQISLTDYFCKGLTICANQAENAKYRLKIFQTVFAVFIAVFLPYPDFCLGLKQIGSQIAIKE</sequence>
<name>C6SB29_NEIME</name>
<evidence type="ECO:0000256" key="1">
    <source>
        <dbReference type="SAM" id="Phobius"/>
    </source>
</evidence>
<feature type="transmembrane region" description="Helical" evidence="1">
    <location>
        <begin position="36"/>
        <end position="53"/>
    </location>
</feature>
<accession>C6SB29</accession>
<dbReference type="AlphaFoldDB" id="C6SB29"/>
<dbReference type="EMBL" id="AM889137">
    <property type="protein sequence ID" value="CBA04510.1"/>
    <property type="molecule type" value="Genomic_DNA"/>
</dbReference>
<protein>
    <submittedName>
        <fullName evidence="2">Uncharacterized protein</fullName>
    </submittedName>
</protein>
<organism evidence="2">
    <name type="scientific">Neisseria meningitidis alpha153</name>
    <dbReference type="NCBI Taxonomy" id="663926"/>
    <lineage>
        <taxon>Bacteria</taxon>
        <taxon>Pseudomonadati</taxon>
        <taxon>Pseudomonadota</taxon>
        <taxon>Betaproteobacteria</taxon>
        <taxon>Neisseriales</taxon>
        <taxon>Neisseriaceae</taxon>
        <taxon>Neisseria</taxon>
    </lineage>
</organism>
<keyword evidence="1" id="KW-0472">Membrane</keyword>
<keyword evidence="1" id="KW-1133">Transmembrane helix</keyword>
<reference evidence="2" key="1">
    <citation type="journal article" date="2008" name="Proc. Natl. Acad. Sci. U.S.A.">
        <title>Whole-genome comparison of disease and carriage strains provides insights into virulence evolution in Neisseria meningitidis.</title>
        <authorList>
            <person name="Schoen C."/>
            <person name="Blom J."/>
            <person name="Claus H."/>
            <person name="Schramm-Glueck A."/>
            <person name="Brandt P."/>
            <person name="Mueller T."/>
            <person name="Goesmann A."/>
            <person name="Joseph B."/>
            <person name="Konietzny S."/>
            <person name="Kurzai O."/>
            <person name="Schmitt C."/>
            <person name="Friedrich T."/>
            <person name="Linke B."/>
            <person name="Vogel U."/>
            <person name="Frosch M."/>
        </authorList>
    </citation>
    <scope>NUCLEOTIDE SEQUENCE</scope>
    <source>
        <strain evidence="2">Alpha153</strain>
    </source>
</reference>
<gene>
    <name evidence="2" type="ORF">NME_0490</name>
</gene>
<evidence type="ECO:0000313" key="2">
    <source>
        <dbReference type="EMBL" id="CBA04510.1"/>
    </source>
</evidence>
<keyword evidence="1" id="KW-0812">Transmembrane</keyword>